<proteinExistence type="predicted"/>
<dbReference type="EMBL" id="OX458932">
    <property type="protein sequence ID" value="CAI9084585.1"/>
    <property type="molecule type" value="Genomic_DNA"/>
</dbReference>
<protein>
    <submittedName>
        <fullName evidence="1">Uncharacterized protein</fullName>
    </submittedName>
</protein>
<dbReference type="Proteomes" id="UP001161497">
    <property type="component" value="Chromosome"/>
</dbReference>
<accession>A0ABN8XBC3</accession>
<reference evidence="1" key="1">
    <citation type="submission" date="2023-03" db="EMBL/GenBank/DDBJ databases">
        <authorList>
            <person name="Cremers G."/>
            <person name="Picone N."/>
        </authorList>
    </citation>
    <scope>NUCLEOTIDE SEQUENCE</scope>
    <source>
        <strain evidence="1">Sample_alias</strain>
    </source>
</reference>
<sequence length="41" mass="4847">MHSYLEERTYVEIITFLCNGRMKDLASAYGLKEFFLIIENS</sequence>
<evidence type="ECO:0000313" key="2">
    <source>
        <dbReference type="Proteomes" id="UP001161497"/>
    </source>
</evidence>
<gene>
    <name evidence="1" type="ORF">MFUM_0181</name>
</gene>
<keyword evidence="2" id="KW-1185">Reference proteome</keyword>
<name>A0ABN8XBC3_9BACT</name>
<evidence type="ECO:0000313" key="1">
    <source>
        <dbReference type="EMBL" id="CAI9084585.1"/>
    </source>
</evidence>
<organism evidence="1 2">
    <name type="scientific">Candidatus Methylacidiphilum fumarolicum</name>
    <dbReference type="NCBI Taxonomy" id="591154"/>
    <lineage>
        <taxon>Bacteria</taxon>
        <taxon>Pseudomonadati</taxon>
        <taxon>Verrucomicrobiota</taxon>
        <taxon>Methylacidiphilae</taxon>
        <taxon>Methylacidiphilales</taxon>
        <taxon>Methylacidiphilaceae</taxon>
        <taxon>Methylacidiphilum (ex Ratnadevi et al. 2023)</taxon>
    </lineage>
</organism>